<protein>
    <submittedName>
        <fullName evidence="2">Uncharacterized protein</fullName>
    </submittedName>
</protein>
<evidence type="ECO:0000256" key="1">
    <source>
        <dbReference type="SAM" id="MobiDB-lite"/>
    </source>
</evidence>
<gene>
    <name evidence="2" type="ORF">VITISV_042332</name>
</gene>
<accession>A5B4E2</accession>
<reference evidence="2" key="1">
    <citation type="journal article" date="2007" name="PLoS ONE">
        <title>The first genome sequence of an elite grapevine cultivar (Pinot noir Vitis vinifera L.): coping with a highly heterozygous genome.</title>
        <authorList>
            <person name="Velasco R."/>
            <person name="Zharkikh A."/>
            <person name="Troggio M."/>
            <person name="Cartwright D.A."/>
            <person name="Cestaro A."/>
            <person name="Pruss D."/>
            <person name="Pindo M."/>
            <person name="FitzGerald L.M."/>
            <person name="Vezzulli S."/>
            <person name="Reid J."/>
            <person name="Malacarne G."/>
            <person name="Iliev D."/>
            <person name="Coppola G."/>
            <person name="Wardell B."/>
            <person name="Micheletti D."/>
            <person name="Macalma T."/>
            <person name="Facci M."/>
            <person name="Mitchell J.T."/>
            <person name="Perazzolli M."/>
            <person name="Eldredge G."/>
            <person name="Gatto P."/>
            <person name="Oyzerski R."/>
            <person name="Moretto M."/>
            <person name="Gutin N."/>
            <person name="Stefanini M."/>
            <person name="Chen Y."/>
            <person name="Segala C."/>
            <person name="Davenport C."/>
            <person name="Dematte L."/>
            <person name="Mraz A."/>
            <person name="Battilana J."/>
            <person name="Stormo K."/>
            <person name="Costa F."/>
            <person name="Tao Q."/>
            <person name="Si-Ammour A."/>
            <person name="Harkins T."/>
            <person name="Lackey A."/>
            <person name="Perbost C."/>
            <person name="Taillon B."/>
            <person name="Stella A."/>
            <person name="Solovyev V."/>
            <person name="Fawcett J.A."/>
            <person name="Sterck L."/>
            <person name="Vandepoele K."/>
            <person name="Grando S.M."/>
            <person name="Toppo S."/>
            <person name="Moser C."/>
            <person name="Lanchbury J."/>
            <person name="Bogden R."/>
            <person name="Skolnick M."/>
            <person name="Sgaramella V."/>
            <person name="Bhatnagar S.K."/>
            <person name="Fontana P."/>
            <person name="Gutin A."/>
            <person name="Van de Peer Y."/>
            <person name="Salamini F."/>
            <person name="Viola R."/>
        </authorList>
    </citation>
    <scope>NUCLEOTIDE SEQUENCE</scope>
</reference>
<dbReference type="EMBL" id="AM446172">
    <property type="protein sequence ID" value="CAN80776.1"/>
    <property type="molecule type" value="Genomic_DNA"/>
</dbReference>
<sequence>MSGKKFMNPKKNYLAVGGAAGGSHWWEPQPVRRENGASDGGAADGGAADSGEYFLVDFGKKLGLQSKKTILTKMERSIQVLSREVKVLYISIKCKLYRTSSEERDSSKKENEVM</sequence>
<proteinExistence type="predicted"/>
<dbReference type="AlphaFoldDB" id="A5B4E2"/>
<name>A5B4E2_VITVI</name>
<evidence type="ECO:0000313" key="2">
    <source>
        <dbReference type="EMBL" id="CAN80776.1"/>
    </source>
</evidence>
<organism evidence="2">
    <name type="scientific">Vitis vinifera</name>
    <name type="common">Grape</name>
    <dbReference type="NCBI Taxonomy" id="29760"/>
    <lineage>
        <taxon>Eukaryota</taxon>
        <taxon>Viridiplantae</taxon>
        <taxon>Streptophyta</taxon>
        <taxon>Embryophyta</taxon>
        <taxon>Tracheophyta</taxon>
        <taxon>Spermatophyta</taxon>
        <taxon>Magnoliopsida</taxon>
        <taxon>eudicotyledons</taxon>
        <taxon>Gunneridae</taxon>
        <taxon>Pentapetalae</taxon>
        <taxon>rosids</taxon>
        <taxon>Vitales</taxon>
        <taxon>Vitaceae</taxon>
        <taxon>Viteae</taxon>
        <taxon>Vitis</taxon>
    </lineage>
</organism>
<feature type="region of interest" description="Disordered" evidence="1">
    <location>
        <begin position="19"/>
        <end position="44"/>
    </location>
</feature>